<dbReference type="PANTHER" id="PTHR39468:SF1">
    <property type="entry name" value="MTF2-LIKE C-TERMINAL DOMAIN-CONTAINING PROTEIN"/>
    <property type="match status" value="1"/>
</dbReference>
<keyword evidence="4" id="KW-1185">Reference proteome</keyword>
<dbReference type="KEGG" id="vpo:Kpol_1032p22"/>
<dbReference type="eggNOG" id="ENOG502RXV4">
    <property type="taxonomic scope" value="Eukaryota"/>
</dbReference>
<evidence type="ECO:0000256" key="1">
    <source>
        <dbReference type="SAM" id="MobiDB-lite"/>
    </source>
</evidence>
<proteinExistence type="predicted"/>
<evidence type="ECO:0000259" key="2">
    <source>
        <dbReference type="Pfam" id="PF19189"/>
    </source>
</evidence>
<dbReference type="OMA" id="CNVDFYN"/>
<sequence length="429" mass="49160">MLRNTLFPSLRCSKRYLSRSLPASNKDNNTFPKPNKGANNGNIDDASKMYSVQESTMFTEIFEAIEKKFKKAEANEPEMIDKFSKMGVDIKDNEGKPNTAKSLQVLFGANRSISKKDSRLLSFFRDTAGENRELNESPTLTNDDIRKYPVSLLSSSLNVSETKKDLNSTISGLGKLEVPTAENIGYSMNLTIKEQTLKNLENKQKLRIALDDALSPHIEIMKQLIRTDYDALEYVKNKIISFPSKRENYHMNKDIGLSETIEEIKENCSIRPNELPSPGEITLPHVIVTLLASPDFVFSMDRKYNLISYIYNECKKSTNMELYLSVCNVDFYNILLQLSWDNFKEINLLKQIITEMSINGIIGDIQTIEVLDNIVDDLRYLNDHMLDYELKDPTIQKDKLSVNLLWCRENSMSFSTVENYLQKLKESLT</sequence>
<dbReference type="GO" id="GO:0005739">
    <property type="term" value="C:mitochondrion"/>
    <property type="evidence" value="ECO:0007669"/>
    <property type="project" value="InterPro"/>
</dbReference>
<dbReference type="InterPro" id="IPR043837">
    <property type="entry name" value="Mtf2-like_C"/>
</dbReference>
<dbReference type="Proteomes" id="UP000000267">
    <property type="component" value="Unassembled WGS sequence"/>
</dbReference>
<organism evidence="4">
    <name type="scientific">Vanderwaltozyma polyspora (strain ATCC 22028 / DSM 70294 / BCRC 21397 / CBS 2163 / NBRC 10782 / NRRL Y-8283 / UCD 57-17)</name>
    <name type="common">Kluyveromyces polysporus</name>
    <dbReference type="NCBI Taxonomy" id="436907"/>
    <lineage>
        <taxon>Eukaryota</taxon>
        <taxon>Fungi</taxon>
        <taxon>Dikarya</taxon>
        <taxon>Ascomycota</taxon>
        <taxon>Saccharomycotina</taxon>
        <taxon>Saccharomycetes</taxon>
        <taxon>Saccharomycetales</taxon>
        <taxon>Saccharomycetaceae</taxon>
        <taxon>Vanderwaltozyma</taxon>
    </lineage>
</organism>
<reference evidence="3 4" key="1">
    <citation type="journal article" date="2007" name="Proc. Natl. Acad. Sci. U.S.A.">
        <title>Independent sorting-out of thousands of duplicated gene pairs in two yeast species descended from a whole-genome duplication.</title>
        <authorList>
            <person name="Scannell D.R."/>
            <person name="Frank A.C."/>
            <person name="Conant G.C."/>
            <person name="Byrne K.P."/>
            <person name="Woolfit M."/>
            <person name="Wolfe K.H."/>
        </authorList>
    </citation>
    <scope>NUCLEOTIDE SEQUENCE [LARGE SCALE GENOMIC DNA]</scope>
    <source>
        <strain evidence="4">ATCC 22028 / DSM 70294 / BCRC 21397 / CBS 2163 / NBRC 10782 / NRRL Y-8283 / UCD 57-17</strain>
    </source>
</reference>
<dbReference type="GeneID" id="5546716"/>
<accession>A7TGX7</accession>
<dbReference type="RefSeq" id="XP_001646287.1">
    <property type="nucleotide sequence ID" value="XM_001646237.1"/>
</dbReference>
<dbReference type="OrthoDB" id="2444174at2759"/>
<dbReference type="AlphaFoldDB" id="A7TGX7"/>
<name>A7TGX7_VANPO</name>
<feature type="region of interest" description="Disordered" evidence="1">
    <location>
        <begin position="18"/>
        <end position="45"/>
    </location>
</feature>
<dbReference type="STRING" id="436907.A7TGX7"/>
<dbReference type="PhylomeDB" id="A7TGX7"/>
<evidence type="ECO:0000313" key="4">
    <source>
        <dbReference type="Proteomes" id="UP000000267"/>
    </source>
</evidence>
<gene>
    <name evidence="3" type="ORF">Kpol_1032p22</name>
</gene>
<dbReference type="InParanoid" id="A7TGX7"/>
<evidence type="ECO:0000313" key="3">
    <source>
        <dbReference type="EMBL" id="EDO18429.1"/>
    </source>
</evidence>
<feature type="domain" description="Mtf2-like C-terminal" evidence="2">
    <location>
        <begin position="209"/>
        <end position="426"/>
    </location>
</feature>
<dbReference type="HOGENOM" id="CLU_056437_0_0_1"/>
<dbReference type="EMBL" id="DS480389">
    <property type="protein sequence ID" value="EDO18429.1"/>
    <property type="molecule type" value="Genomic_DNA"/>
</dbReference>
<dbReference type="Pfam" id="PF19189">
    <property type="entry name" value="Mtf2"/>
    <property type="match status" value="1"/>
</dbReference>
<dbReference type="FunCoup" id="A7TGX7">
    <property type="interactions" value="66"/>
</dbReference>
<dbReference type="InterPro" id="IPR040009">
    <property type="entry name" value="Mtf2/C5D6.12-like"/>
</dbReference>
<feature type="compositionally biased region" description="Polar residues" evidence="1">
    <location>
        <begin position="21"/>
        <end position="42"/>
    </location>
</feature>
<protein>
    <recommendedName>
        <fullName evidence="2">Mtf2-like C-terminal domain-containing protein</fullName>
    </recommendedName>
</protein>
<dbReference type="PANTHER" id="PTHR39468">
    <property type="entry name" value="CHROMOSOME 7, WHOLE GENOME SHOTGUN SEQUENCE"/>
    <property type="match status" value="1"/>
</dbReference>